<feature type="region of interest" description="Disordered" evidence="1">
    <location>
        <begin position="49"/>
        <end position="84"/>
    </location>
</feature>
<evidence type="ECO:0000313" key="2">
    <source>
        <dbReference type="EMBL" id="KAF2613334.1"/>
    </source>
</evidence>
<evidence type="ECO:0000256" key="1">
    <source>
        <dbReference type="SAM" id="MobiDB-lite"/>
    </source>
</evidence>
<organism evidence="2">
    <name type="scientific">Brassica cretica</name>
    <name type="common">Mustard</name>
    <dbReference type="NCBI Taxonomy" id="69181"/>
    <lineage>
        <taxon>Eukaryota</taxon>
        <taxon>Viridiplantae</taxon>
        <taxon>Streptophyta</taxon>
        <taxon>Embryophyta</taxon>
        <taxon>Tracheophyta</taxon>
        <taxon>Spermatophyta</taxon>
        <taxon>Magnoliopsida</taxon>
        <taxon>eudicotyledons</taxon>
        <taxon>Gunneridae</taxon>
        <taxon>Pentapetalae</taxon>
        <taxon>rosids</taxon>
        <taxon>malvids</taxon>
        <taxon>Brassicales</taxon>
        <taxon>Brassicaceae</taxon>
        <taxon>Brassiceae</taxon>
        <taxon>Brassica</taxon>
    </lineage>
</organism>
<protein>
    <submittedName>
        <fullName evidence="2">Uncharacterized protein</fullName>
    </submittedName>
</protein>
<sequence>MFSTFEKKPEERDKVMSSLAKQEENLTARTRAVFPCGTTRIRGRRLNFATPLNRSGNAQLKTSELNPDETTPAPTRKNPGDLPPIVEDEEDEEINLTMCILAIRDLHNHLRKTAAEVRAPEIDLLLEESRKTPFTTRITGTKVLALGSGPKQGRITRNTWTQNPNYDENAFCDFHQARGHSTVNCKVFGARLAAKLLTATSTHTARSLRSNRAPANLGRYVATELQPISVPT</sequence>
<comment type="caution">
    <text evidence="2">The sequence shown here is derived from an EMBL/GenBank/DDBJ whole genome shotgun (WGS) entry which is preliminary data.</text>
</comment>
<name>A0A8S9LZX7_BRACR</name>
<feature type="region of interest" description="Disordered" evidence="1">
    <location>
        <begin position="1"/>
        <end position="24"/>
    </location>
</feature>
<gene>
    <name evidence="2" type="ORF">F2Q70_00012071</name>
</gene>
<accession>A0A8S9LZX7</accession>
<reference evidence="2" key="1">
    <citation type="submission" date="2019-12" db="EMBL/GenBank/DDBJ databases">
        <title>Genome sequencing and annotation of Brassica cretica.</title>
        <authorList>
            <person name="Studholme D.J."/>
            <person name="Sarris P.F."/>
        </authorList>
    </citation>
    <scope>NUCLEOTIDE SEQUENCE</scope>
    <source>
        <strain evidence="2">PFS-102/07</strain>
        <tissue evidence="2">Leaf</tissue>
    </source>
</reference>
<dbReference type="AlphaFoldDB" id="A0A8S9LZX7"/>
<feature type="compositionally biased region" description="Polar residues" evidence="1">
    <location>
        <begin position="50"/>
        <end position="73"/>
    </location>
</feature>
<dbReference type="EMBL" id="QGKY02000089">
    <property type="protein sequence ID" value="KAF2613334.1"/>
    <property type="molecule type" value="Genomic_DNA"/>
</dbReference>
<proteinExistence type="predicted"/>